<proteinExistence type="inferred from homology"/>
<evidence type="ECO:0000256" key="3">
    <source>
        <dbReference type="ARBA" id="ARBA00023002"/>
    </source>
</evidence>
<feature type="domain" description="Peptide methionine sulphoxide reductase MsrA" evidence="5">
    <location>
        <begin position="15"/>
        <end position="46"/>
    </location>
</feature>
<dbReference type="InterPro" id="IPR002569">
    <property type="entry name" value="Met_Sox_Rdtase_MsrA_dom"/>
</dbReference>
<dbReference type="Pfam" id="PF01625">
    <property type="entry name" value="PMSR"/>
    <property type="match status" value="1"/>
</dbReference>
<dbReference type="InterPro" id="IPR036509">
    <property type="entry name" value="Met_Sox_Rdtase_MsrA_sf"/>
</dbReference>
<comment type="caution">
    <text evidence="6">The sequence shown here is derived from an EMBL/GenBank/DDBJ whole genome shotgun (WGS) entry which is preliminary data.</text>
</comment>
<dbReference type="Gene3D" id="3.30.1060.10">
    <property type="entry name" value="Peptide methionine sulphoxide reductase MsrA"/>
    <property type="match status" value="1"/>
</dbReference>
<evidence type="ECO:0000313" key="7">
    <source>
        <dbReference type="Proteomes" id="UP000438429"/>
    </source>
</evidence>
<dbReference type="Proteomes" id="UP000438429">
    <property type="component" value="Unassembled WGS sequence"/>
</dbReference>
<gene>
    <name evidence="6" type="ORF">F2P81_024504</name>
</gene>
<dbReference type="EC" id="1.8.4.11" evidence="2"/>
<dbReference type="AlphaFoldDB" id="A0A6A4RZX2"/>
<evidence type="ECO:0000256" key="2">
    <source>
        <dbReference type="ARBA" id="ARBA00012502"/>
    </source>
</evidence>
<sequence length="90" mass="10235">MNLSVFLPQVLTEEGFGPITTEIAEGKTFYYAEDYHQQYLNKNPDGAPPWICAVLDHLHHAGLQDRGRTDRTDRGFESQSFLYFRNGANG</sequence>
<dbReference type="EMBL" id="VEVO01000022">
    <property type="protein sequence ID" value="KAF0023874.1"/>
    <property type="molecule type" value="Genomic_DNA"/>
</dbReference>
<evidence type="ECO:0000256" key="1">
    <source>
        <dbReference type="ARBA" id="ARBA00005591"/>
    </source>
</evidence>
<comment type="similarity">
    <text evidence="1">Belongs to the MsrA Met sulfoxide reductase family.</text>
</comment>
<evidence type="ECO:0000256" key="4">
    <source>
        <dbReference type="ARBA" id="ARBA00030643"/>
    </source>
</evidence>
<reference evidence="6 7" key="1">
    <citation type="submission" date="2019-06" db="EMBL/GenBank/DDBJ databases">
        <title>Draft genomes of female and male turbot (Scophthalmus maximus).</title>
        <authorList>
            <person name="Xu H."/>
            <person name="Xu X.-W."/>
            <person name="Shao C."/>
            <person name="Chen S."/>
        </authorList>
    </citation>
    <scope>NUCLEOTIDE SEQUENCE [LARGE SCALE GENOMIC DNA]</scope>
    <source>
        <strain evidence="6">Ysfricsl-2016a</strain>
        <tissue evidence="6">Blood</tissue>
    </source>
</reference>
<accession>A0A6A4RZX2</accession>
<evidence type="ECO:0000259" key="5">
    <source>
        <dbReference type="Pfam" id="PF01625"/>
    </source>
</evidence>
<name>A0A6A4RZX2_SCOMX</name>
<evidence type="ECO:0000313" key="6">
    <source>
        <dbReference type="EMBL" id="KAF0023874.1"/>
    </source>
</evidence>
<keyword evidence="3" id="KW-0560">Oxidoreductase</keyword>
<dbReference type="SUPFAM" id="SSF55068">
    <property type="entry name" value="Peptide methionine sulfoxide reductase"/>
    <property type="match status" value="1"/>
</dbReference>
<organism evidence="6 7">
    <name type="scientific">Scophthalmus maximus</name>
    <name type="common">Turbot</name>
    <name type="synonym">Psetta maxima</name>
    <dbReference type="NCBI Taxonomy" id="52904"/>
    <lineage>
        <taxon>Eukaryota</taxon>
        <taxon>Metazoa</taxon>
        <taxon>Chordata</taxon>
        <taxon>Craniata</taxon>
        <taxon>Vertebrata</taxon>
        <taxon>Euteleostomi</taxon>
        <taxon>Actinopterygii</taxon>
        <taxon>Neopterygii</taxon>
        <taxon>Teleostei</taxon>
        <taxon>Neoteleostei</taxon>
        <taxon>Acanthomorphata</taxon>
        <taxon>Carangaria</taxon>
        <taxon>Pleuronectiformes</taxon>
        <taxon>Pleuronectoidei</taxon>
        <taxon>Scophthalmidae</taxon>
        <taxon>Scophthalmus</taxon>
    </lineage>
</organism>
<dbReference type="GO" id="GO:0008113">
    <property type="term" value="F:peptide-methionine (S)-S-oxide reductase activity"/>
    <property type="evidence" value="ECO:0007669"/>
    <property type="project" value="UniProtKB-EC"/>
</dbReference>
<protein>
    <recommendedName>
        <fullName evidence="2">peptide-methionine (S)-S-oxide reductase</fullName>
        <ecNumber evidence="2">1.8.4.11</ecNumber>
    </recommendedName>
    <alternativeName>
        <fullName evidence="4">Peptide-methionine (S)-S-oxide reductase</fullName>
    </alternativeName>
</protein>